<reference evidence="2 3" key="1">
    <citation type="submission" date="2024-02" db="EMBL/GenBank/DDBJ databases">
        <title>Rubritalea halochordaticola NBRC 107102.</title>
        <authorList>
            <person name="Ichikawa N."/>
            <person name="Katano-Makiyama Y."/>
            <person name="Hidaka K."/>
        </authorList>
    </citation>
    <scope>NUCLEOTIDE SEQUENCE [LARGE SCALE GENOMIC DNA]</scope>
    <source>
        <strain evidence="2 3">NBRC 107102</strain>
    </source>
</reference>
<dbReference type="PROSITE" id="PS51352">
    <property type="entry name" value="THIOREDOXIN_2"/>
    <property type="match status" value="1"/>
</dbReference>
<dbReference type="Gene3D" id="3.40.30.10">
    <property type="entry name" value="Glutaredoxin"/>
    <property type="match status" value="1"/>
</dbReference>
<dbReference type="InterPro" id="IPR036249">
    <property type="entry name" value="Thioredoxin-like_sf"/>
</dbReference>
<keyword evidence="3" id="KW-1185">Reference proteome</keyword>
<dbReference type="PANTHER" id="PTHR42852:SF13">
    <property type="entry name" value="PROTEIN DIPZ"/>
    <property type="match status" value="1"/>
</dbReference>
<organism evidence="2 3">
    <name type="scientific">Rubritalea halochordaticola</name>
    <dbReference type="NCBI Taxonomy" id="714537"/>
    <lineage>
        <taxon>Bacteria</taxon>
        <taxon>Pseudomonadati</taxon>
        <taxon>Verrucomicrobiota</taxon>
        <taxon>Verrucomicrobiia</taxon>
        <taxon>Verrucomicrobiales</taxon>
        <taxon>Rubritaleaceae</taxon>
        <taxon>Rubritalea</taxon>
    </lineage>
</organism>
<accession>A0ABP9V412</accession>
<dbReference type="InterPro" id="IPR050553">
    <property type="entry name" value="Thioredoxin_ResA/DsbE_sf"/>
</dbReference>
<dbReference type="InterPro" id="IPR000866">
    <property type="entry name" value="AhpC/TSA"/>
</dbReference>
<proteinExistence type="predicted"/>
<dbReference type="InterPro" id="IPR013766">
    <property type="entry name" value="Thioredoxin_domain"/>
</dbReference>
<dbReference type="RefSeq" id="WP_346189353.1">
    <property type="nucleotide sequence ID" value="NZ_BAABRL010000009.1"/>
</dbReference>
<evidence type="ECO:0000259" key="1">
    <source>
        <dbReference type="PROSITE" id="PS51352"/>
    </source>
</evidence>
<evidence type="ECO:0000313" key="3">
    <source>
        <dbReference type="Proteomes" id="UP001424741"/>
    </source>
</evidence>
<protein>
    <submittedName>
        <fullName evidence="2">Thiol-disulfide oxidoreductase ResA</fullName>
    </submittedName>
</protein>
<dbReference type="PANTHER" id="PTHR42852">
    <property type="entry name" value="THIOL:DISULFIDE INTERCHANGE PROTEIN DSBE"/>
    <property type="match status" value="1"/>
</dbReference>
<name>A0ABP9V412_9BACT</name>
<gene>
    <name evidence="2" type="primary">resA_6</name>
    <name evidence="2" type="ORF">Rhal01_02915</name>
</gene>
<dbReference type="SUPFAM" id="SSF52833">
    <property type="entry name" value="Thioredoxin-like"/>
    <property type="match status" value="1"/>
</dbReference>
<sequence length="367" mass="39959">MNKALSIICTTLCVSLAAANATEAGADRVLKEHRLATLQWQQQLAAAPSVDAKAALIDKAPDASAFGARMIQEIKGGLNQEWSVPYSTWLLQNHPKLLVKEARFMMSAAETAHMKSPEIGKFCIALVGAAENDASVDVANDNTPYQVGFLSEKIKFIEKVLAESPSKRVKGEASLALSMALGKMGGGAGLNKRRLDLLRPAIIDAMDSKIGDTTVGELAQEQLYRMTKLTKGRVAPDLVGTNAQGQPLKLSDYRGKVVMLVFWSSWENGPQVLEFLKKSEKQHAGKPFQLIGVNNDTRENLKDLAELGMVPGVNFSDPDETLFRTYRIETSPWCLVLNQQGVIEYTGQLGSFADLTVNAVLAEKPEQ</sequence>
<dbReference type="EMBL" id="BAABRL010000009">
    <property type="protein sequence ID" value="GAA5496730.1"/>
    <property type="molecule type" value="Genomic_DNA"/>
</dbReference>
<dbReference type="Pfam" id="PF00578">
    <property type="entry name" value="AhpC-TSA"/>
    <property type="match status" value="1"/>
</dbReference>
<dbReference type="Proteomes" id="UP001424741">
    <property type="component" value="Unassembled WGS sequence"/>
</dbReference>
<comment type="caution">
    <text evidence="2">The sequence shown here is derived from an EMBL/GenBank/DDBJ whole genome shotgun (WGS) entry which is preliminary data.</text>
</comment>
<evidence type="ECO:0000313" key="2">
    <source>
        <dbReference type="EMBL" id="GAA5496730.1"/>
    </source>
</evidence>
<dbReference type="CDD" id="cd02966">
    <property type="entry name" value="TlpA_like_family"/>
    <property type="match status" value="1"/>
</dbReference>
<feature type="domain" description="Thioredoxin" evidence="1">
    <location>
        <begin position="229"/>
        <end position="365"/>
    </location>
</feature>